<dbReference type="InterPro" id="IPR011701">
    <property type="entry name" value="MFS"/>
</dbReference>
<organism evidence="8 9">
    <name type="scientific">Lepraria finkii</name>
    <dbReference type="NCBI Taxonomy" id="1340010"/>
    <lineage>
        <taxon>Eukaryota</taxon>
        <taxon>Fungi</taxon>
        <taxon>Dikarya</taxon>
        <taxon>Ascomycota</taxon>
        <taxon>Pezizomycotina</taxon>
        <taxon>Lecanoromycetes</taxon>
        <taxon>OSLEUM clade</taxon>
        <taxon>Lecanoromycetidae</taxon>
        <taxon>Lecanorales</taxon>
        <taxon>Lecanorineae</taxon>
        <taxon>Stereocaulaceae</taxon>
        <taxon>Lepraria</taxon>
    </lineage>
</organism>
<keyword evidence="9" id="KW-1185">Reference proteome</keyword>
<sequence>MYENSRESKQRGRTINMVNLNRYSLHRLSDITTSPPEHNRLSVISTQLQTLPAMEENKPHNGSSASRSLEDSFTGHEGGISLSTSSDAVNDLKTGNNDIEAAAAAAAADPSSGEETDNYLPIGPRLFLIVASLMLAVFCMALDNTIIAVAIPQITDDFHALNDVGWYASGYLLTGCAFQLLFGKFYTLFNVKWVLLSALFVFELGSLVCAVAPSSTALIVGRAVAGLGSAGIFTGAFVVIAHTVALEKRPAYLGIIGGMYGIASVAGPLVRLLSFQMRSFVIKKLC</sequence>
<feature type="transmembrane region" description="Helical" evidence="6">
    <location>
        <begin position="126"/>
        <end position="152"/>
    </location>
</feature>
<dbReference type="Gene3D" id="1.20.1720.10">
    <property type="entry name" value="Multidrug resistance protein D"/>
    <property type="match status" value="1"/>
</dbReference>
<gene>
    <name evidence="8" type="ORF">ABVK25_010830</name>
</gene>
<name>A0ABR4AZF3_9LECA</name>
<protein>
    <recommendedName>
        <fullName evidence="7">Major facilitator superfamily (MFS) profile domain-containing protein</fullName>
    </recommendedName>
</protein>
<evidence type="ECO:0000313" key="9">
    <source>
        <dbReference type="Proteomes" id="UP001590951"/>
    </source>
</evidence>
<comment type="subcellular location">
    <subcellularLocation>
        <location evidence="1">Membrane</location>
        <topology evidence="1">Multi-pass membrane protein</topology>
    </subcellularLocation>
</comment>
<dbReference type="PROSITE" id="PS50850">
    <property type="entry name" value="MFS"/>
    <property type="match status" value="1"/>
</dbReference>
<evidence type="ECO:0000259" key="7">
    <source>
        <dbReference type="PROSITE" id="PS50850"/>
    </source>
</evidence>
<feature type="region of interest" description="Disordered" evidence="5">
    <location>
        <begin position="55"/>
        <end position="76"/>
    </location>
</feature>
<accession>A0ABR4AZF3</accession>
<evidence type="ECO:0000256" key="6">
    <source>
        <dbReference type="SAM" id="Phobius"/>
    </source>
</evidence>
<keyword evidence="2 6" id="KW-0812">Transmembrane</keyword>
<evidence type="ECO:0000256" key="4">
    <source>
        <dbReference type="ARBA" id="ARBA00023136"/>
    </source>
</evidence>
<evidence type="ECO:0000256" key="1">
    <source>
        <dbReference type="ARBA" id="ARBA00004141"/>
    </source>
</evidence>
<evidence type="ECO:0000313" key="8">
    <source>
        <dbReference type="EMBL" id="KAL2048878.1"/>
    </source>
</evidence>
<dbReference type="EMBL" id="JBHFEH010000076">
    <property type="protein sequence ID" value="KAL2048878.1"/>
    <property type="molecule type" value="Genomic_DNA"/>
</dbReference>
<keyword evidence="3 6" id="KW-1133">Transmembrane helix</keyword>
<dbReference type="InterPro" id="IPR020846">
    <property type="entry name" value="MFS_dom"/>
</dbReference>
<evidence type="ECO:0000256" key="3">
    <source>
        <dbReference type="ARBA" id="ARBA00022989"/>
    </source>
</evidence>
<evidence type="ECO:0000256" key="2">
    <source>
        <dbReference type="ARBA" id="ARBA00022692"/>
    </source>
</evidence>
<feature type="transmembrane region" description="Helical" evidence="6">
    <location>
        <begin position="252"/>
        <end position="270"/>
    </location>
</feature>
<feature type="transmembrane region" description="Helical" evidence="6">
    <location>
        <begin position="219"/>
        <end position="240"/>
    </location>
</feature>
<proteinExistence type="predicted"/>
<dbReference type="SUPFAM" id="SSF103473">
    <property type="entry name" value="MFS general substrate transporter"/>
    <property type="match status" value="1"/>
</dbReference>
<feature type="domain" description="Major facilitator superfamily (MFS) profile" evidence="7">
    <location>
        <begin position="129"/>
        <end position="286"/>
    </location>
</feature>
<feature type="transmembrane region" description="Helical" evidence="6">
    <location>
        <begin position="194"/>
        <end position="213"/>
    </location>
</feature>
<evidence type="ECO:0000256" key="5">
    <source>
        <dbReference type="SAM" id="MobiDB-lite"/>
    </source>
</evidence>
<keyword evidence="4 6" id="KW-0472">Membrane</keyword>
<dbReference type="InterPro" id="IPR036259">
    <property type="entry name" value="MFS_trans_sf"/>
</dbReference>
<reference evidence="8 9" key="1">
    <citation type="submission" date="2024-09" db="EMBL/GenBank/DDBJ databases">
        <title>Rethinking Asexuality: The Enigmatic Case of Functional Sexual Genes in Lepraria (Stereocaulaceae).</title>
        <authorList>
            <person name="Doellman M."/>
            <person name="Sun Y."/>
            <person name="Barcenas-Pena A."/>
            <person name="Lumbsch H.T."/>
            <person name="Grewe F."/>
        </authorList>
    </citation>
    <scope>NUCLEOTIDE SEQUENCE [LARGE SCALE GENOMIC DNA]</scope>
    <source>
        <strain evidence="8 9">Grewe 0041</strain>
    </source>
</reference>
<dbReference type="Pfam" id="PF07690">
    <property type="entry name" value="MFS_1"/>
    <property type="match status" value="1"/>
</dbReference>
<dbReference type="PANTHER" id="PTHR23501:SF199">
    <property type="entry name" value="MFS EFFLUX TRANSPORTER INPD-RELATED"/>
    <property type="match status" value="1"/>
</dbReference>
<comment type="caution">
    <text evidence="8">The sequence shown here is derived from an EMBL/GenBank/DDBJ whole genome shotgun (WGS) entry which is preliminary data.</text>
</comment>
<dbReference type="PANTHER" id="PTHR23501">
    <property type="entry name" value="MAJOR FACILITATOR SUPERFAMILY"/>
    <property type="match status" value="1"/>
</dbReference>
<dbReference type="Proteomes" id="UP001590951">
    <property type="component" value="Unassembled WGS sequence"/>
</dbReference>
<feature type="transmembrane region" description="Helical" evidence="6">
    <location>
        <begin position="164"/>
        <end position="182"/>
    </location>
</feature>